<evidence type="ECO:0000313" key="9">
    <source>
        <dbReference type="Proteomes" id="UP000271889"/>
    </source>
</evidence>
<dbReference type="PROSITE" id="PS00750">
    <property type="entry name" value="TCP1_1"/>
    <property type="match status" value="1"/>
</dbReference>
<evidence type="ECO:0000256" key="5">
    <source>
        <dbReference type="ARBA" id="ARBA00022741"/>
    </source>
</evidence>
<dbReference type="SUPFAM" id="SSF48592">
    <property type="entry name" value="GroEL equatorial domain-like"/>
    <property type="match status" value="1"/>
</dbReference>
<dbReference type="GO" id="GO:0140662">
    <property type="term" value="F:ATP-dependent protein folding chaperone"/>
    <property type="evidence" value="ECO:0007669"/>
    <property type="project" value="InterPro"/>
</dbReference>
<dbReference type="EMBL" id="UYRV01125113">
    <property type="protein sequence ID" value="VDN34675.1"/>
    <property type="molecule type" value="Genomic_DNA"/>
</dbReference>
<evidence type="ECO:0000256" key="1">
    <source>
        <dbReference type="ARBA" id="ARBA00004496"/>
    </source>
</evidence>
<dbReference type="InterPro" id="IPR002423">
    <property type="entry name" value="Cpn60/GroEL/TCP-1"/>
</dbReference>
<evidence type="ECO:0000256" key="6">
    <source>
        <dbReference type="ARBA" id="ARBA00022840"/>
    </source>
</evidence>
<dbReference type="AlphaFoldDB" id="A0A3P7MXT6"/>
<sequence>MRTNLGPKGTLKMLVSGSGDIKLTKDGNVLLHEMSIQHPTASMIAKASTAQDDVTGDGTTSTVLLIGELLKQAETYVLEGVHPRLITEGFEWANSRTLELLEKFKQEVTIDRSTLIEVARTSLRTKLHHKLADHITELVITCVILQGIESGRSGFFKQKCTIL</sequence>
<dbReference type="GO" id="GO:0051082">
    <property type="term" value="F:unfolded protein binding"/>
    <property type="evidence" value="ECO:0007669"/>
    <property type="project" value="InterPro"/>
</dbReference>
<dbReference type="InterPro" id="IPR001844">
    <property type="entry name" value="Cpn60/GroEL"/>
</dbReference>
<gene>
    <name evidence="8" type="ORF">CGOC_LOCUS12702</name>
</gene>
<reference evidence="8 9" key="1">
    <citation type="submission" date="2018-11" db="EMBL/GenBank/DDBJ databases">
        <authorList>
            <consortium name="Pathogen Informatics"/>
        </authorList>
    </citation>
    <scope>NUCLEOTIDE SEQUENCE [LARGE SCALE GENOMIC DNA]</scope>
</reference>
<dbReference type="PROSITE" id="PS00751">
    <property type="entry name" value="TCP1_2"/>
    <property type="match status" value="1"/>
</dbReference>
<dbReference type="GO" id="GO:0005737">
    <property type="term" value="C:cytoplasm"/>
    <property type="evidence" value="ECO:0007669"/>
    <property type="project" value="UniProtKB-SubCell"/>
</dbReference>
<keyword evidence="6" id="KW-0067">ATP-binding</keyword>
<dbReference type="InterPro" id="IPR017998">
    <property type="entry name" value="Chaperone_TCP-1"/>
</dbReference>
<dbReference type="FunFam" id="1.10.560.10:FF:000058">
    <property type="entry name" value="T-complex protein 1 subunit zeta"/>
    <property type="match status" value="1"/>
</dbReference>
<dbReference type="InterPro" id="IPR027410">
    <property type="entry name" value="TCP-1-like_intermed_sf"/>
</dbReference>
<comment type="similarity">
    <text evidence="2">Belongs to the chaperonin (HSP60) family.</text>
</comment>
<comment type="subcellular location">
    <subcellularLocation>
        <location evidence="1">Cytoplasm</location>
    </subcellularLocation>
</comment>
<evidence type="ECO:0008006" key="10">
    <source>
        <dbReference type="Google" id="ProtNLM"/>
    </source>
</evidence>
<keyword evidence="9" id="KW-1185">Reference proteome</keyword>
<evidence type="ECO:0000256" key="4">
    <source>
        <dbReference type="ARBA" id="ARBA00022490"/>
    </source>
</evidence>
<dbReference type="PRINTS" id="PR00298">
    <property type="entry name" value="CHAPERONIN60"/>
</dbReference>
<dbReference type="Pfam" id="PF00118">
    <property type="entry name" value="Cpn60_TCP1"/>
    <property type="match status" value="1"/>
</dbReference>
<dbReference type="PANTHER" id="PTHR11353">
    <property type="entry name" value="CHAPERONIN"/>
    <property type="match status" value="1"/>
</dbReference>
<dbReference type="Gene3D" id="1.10.560.10">
    <property type="entry name" value="GroEL-like equatorial domain"/>
    <property type="match status" value="1"/>
</dbReference>
<accession>A0A3P7MXT6</accession>
<dbReference type="Proteomes" id="UP000271889">
    <property type="component" value="Unassembled WGS sequence"/>
</dbReference>
<evidence type="ECO:0000256" key="2">
    <source>
        <dbReference type="ARBA" id="ARBA00006607"/>
    </source>
</evidence>
<keyword evidence="7" id="KW-0143">Chaperone</keyword>
<comment type="similarity">
    <text evidence="3">Belongs to the TCP-1 chaperonin family.</text>
</comment>
<dbReference type="InterPro" id="IPR002194">
    <property type="entry name" value="Chaperonin_TCP-1_CS"/>
</dbReference>
<dbReference type="OrthoDB" id="10052040at2759"/>
<proteinExistence type="inferred from homology"/>
<dbReference type="GO" id="GO:0016887">
    <property type="term" value="F:ATP hydrolysis activity"/>
    <property type="evidence" value="ECO:0007669"/>
    <property type="project" value="InterPro"/>
</dbReference>
<dbReference type="GO" id="GO:0042026">
    <property type="term" value="P:protein refolding"/>
    <property type="evidence" value="ECO:0007669"/>
    <property type="project" value="InterPro"/>
</dbReference>
<evidence type="ECO:0000256" key="3">
    <source>
        <dbReference type="ARBA" id="ARBA00008020"/>
    </source>
</evidence>
<keyword evidence="4" id="KW-0963">Cytoplasm</keyword>
<dbReference type="PROSITE" id="PS00995">
    <property type="entry name" value="TCP1_3"/>
    <property type="match status" value="1"/>
</dbReference>
<organism evidence="8 9">
    <name type="scientific">Cylicostephanus goldi</name>
    <name type="common">Nematode worm</name>
    <dbReference type="NCBI Taxonomy" id="71465"/>
    <lineage>
        <taxon>Eukaryota</taxon>
        <taxon>Metazoa</taxon>
        <taxon>Ecdysozoa</taxon>
        <taxon>Nematoda</taxon>
        <taxon>Chromadorea</taxon>
        <taxon>Rhabditida</taxon>
        <taxon>Rhabditina</taxon>
        <taxon>Rhabditomorpha</taxon>
        <taxon>Strongyloidea</taxon>
        <taxon>Strongylidae</taxon>
        <taxon>Cylicostephanus</taxon>
    </lineage>
</organism>
<dbReference type="InterPro" id="IPR027413">
    <property type="entry name" value="GROEL-like_equatorial_sf"/>
</dbReference>
<keyword evidence="5" id="KW-0547">Nucleotide-binding</keyword>
<protein>
    <recommendedName>
        <fullName evidence="10">T-complex protein 1 subunit zeta</fullName>
    </recommendedName>
</protein>
<dbReference type="GO" id="GO:0005524">
    <property type="term" value="F:ATP binding"/>
    <property type="evidence" value="ECO:0007669"/>
    <property type="project" value="UniProtKB-KW"/>
</dbReference>
<dbReference type="Gene3D" id="3.30.260.10">
    <property type="entry name" value="TCP-1-like chaperonin intermediate domain"/>
    <property type="match status" value="1"/>
</dbReference>
<name>A0A3P7MXT6_CYLGO</name>
<evidence type="ECO:0000256" key="7">
    <source>
        <dbReference type="ARBA" id="ARBA00023186"/>
    </source>
</evidence>
<evidence type="ECO:0000313" key="8">
    <source>
        <dbReference type="EMBL" id="VDN34675.1"/>
    </source>
</evidence>
<dbReference type="SUPFAM" id="SSF54849">
    <property type="entry name" value="GroEL-intermediate domain like"/>
    <property type="match status" value="1"/>
</dbReference>